<dbReference type="PRINTS" id="PR00739">
    <property type="entry name" value="GLHYDRLASE26"/>
</dbReference>
<dbReference type="PROSITE" id="PS51257">
    <property type="entry name" value="PROKAR_LIPOPROTEIN"/>
    <property type="match status" value="1"/>
</dbReference>
<evidence type="ECO:0000313" key="7">
    <source>
        <dbReference type="EMBL" id="PWD99389.1"/>
    </source>
</evidence>
<sequence>MGKFMKYILGVLIAIVLLSSSCEKDDNKSPLNELKNFEILELDVPFQISDNVVSGFVSAGTILTDRTIVFEISEKASLLIDGTEQVSGVSKHDFTDEVEVVVVAENGAKKPYTIIVGKMANEEPVSYAGNDTVIYVEEGVTNKEVVLDGSGSIDEDGEIVSYRWEEEGAQILTGMSGEVNLPLGKHTITLKVEDNLGATHESQLTIYVREIQAYTPLDLDASTATQNLLLNLGKIANGPEFAFGQEFPMSFKLNSLRWSLETSDSKEVTGDHPAVYGIDPHYMLYKSEDQKQLHIDEALYAYQNGGIITFDFHQQSRYNHKIYMDDITDDRDKSLMYDIVNDNDGARDWFFEELDQVIAMINNDLGFPVVFRLYHEMNGGWFWWGSKATNHSKQLYIDFFRLAVDYIRDRSNLVLFAWSPNVPFDTDYYPGNNYVDIVGVDYYEPSASQLTSVLKQVSSFAAENKKIAVLSETGQRDNYINNYPDFWTSTILKGIKDGADEIKIAWVLGWFNAPWTSSQSDLFIPNAESPASARNDFVEFYQDGTTLFLQETHEMQLYETP</sequence>
<keyword evidence="5" id="KW-0732">Signal</keyword>
<dbReference type="InterPro" id="IPR035986">
    <property type="entry name" value="PKD_dom_sf"/>
</dbReference>
<dbReference type="Gene3D" id="3.20.20.80">
    <property type="entry name" value="Glycosidases"/>
    <property type="match status" value="1"/>
</dbReference>
<dbReference type="GO" id="GO:0016985">
    <property type="term" value="F:mannan endo-1,4-beta-mannosidase activity"/>
    <property type="evidence" value="ECO:0007669"/>
    <property type="project" value="InterPro"/>
</dbReference>
<feature type="active site" description="Proton donor" evidence="4">
    <location>
        <position position="376"/>
    </location>
</feature>
<dbReference type="EMBL" id="QEWP01000007">
    <property type="protein sequence ID" value="PWD99389.1"/>
    <property type="molecule type" value="Genomic_DNA"/>
</dbReference>
<proteinExistence type="inferred from homology"/>
<dbReference type="AlphaFoldDB" id="A0A2U2B8J5"/>
<dbReference type="Gene3D" id="2.60.40.2340">
    <property type="match status" value="1"/>
</dbReference>
<dbReference type="Gene3D" id="2.60.40.10">
    <property type="entry name" value="Immunoglobulins"/>
    <property type="match status" value="1"/>
</dbReference>
<evidence type="ECO:0000256" key="2">
    <source>
        <dbReference type="ARBA" id="ARBA00022801"/>
    </source>
</evidence>
<comment type="similarity">
    <text evidence="1 4">Belongs to the glycosyl hydrolase 26 family.</text>
</comment>
<feature type="signal peptide" evidence="5">
    <location>
        <begin position="1"/>
        <end position="24"/>
    </location>
</feature>
<evidence type="ECO:0000313" key="8">
    <source>
        <dbReference type="Proteomes" id="UP000244956"/>
    </source>
</evidence>
<comment type="caution">
    <text evidence="7">The sequence shown here is derived from an EMBL/GenBank/DDBJ whole genome shotgun (WGS) entry which is preliminary data.</text>
</comment>
<feature type="active site" description="Nucleophile" evidence="4">
    <location>
        <position position="472"/>
    </location>
</feature>
<dbReference type="PANTHER" id="PTHR40079:SF4">
    <property type="entry name" value="GH26 DOMAIN-CONTAINING PROTEIN-RELATED"/>
    <property type="match status" value="1"/>
</dbReference>
<dbReference type="InterPro" id="IPR013783">
    <property type="entry name" value="Ig-like_fold"/>
</dbReference>
<dbReference type="Pfam" id="PF02156">
    <property type="entry name" value="Glyco_hydro_26"/>
    <property type="match status" value="1"/>
</dbReference>
<dbReference type="InterPro" id="IPR000805">
    <property type="entry name" value="Glyco_hydro_26"/>
</dbReference>
<protein>
    <recommendedName>
        <fullName evidence="6">GH26 domain-containing protein</fullName>
    </recommendedName>
</protein>
<dbReference type="GO" id="GO:0006080">
    <property type="term" value="P:substituted mannan metabolic process"/>
    <property type="evidence" value="ECO:0007669"/>
    <property type="project" value="InterPro"/>
</dbReference>
<gene>
    <name evidence="7" type="ORF">DDZ16_10290</name>
</gene>
<dbReference type="SUPFAM" id="SSF49299">
    <property type="entry name" value="PKD domain"/>
    <property type="match status" value="1"/>
</dbReference>
<evidence type="ECO:0000256" key="1">
    <source>
        <dbReference type="ARBA" id="ARBA00007754"/>
    </source>
</evidence>
<dbReference type="PROSITE" id="PS51764">
    <property type="entry name" value="GH26"/>
    <property type="match status" value="1"/>
</dbReference>
<keyword evidence="8" id="KW-1185">Reference proteome</keyword>
<dbReference type="SUPFAM" id="SSF51445">
    <property type="entry name" value="(Trans)glycosidases"/>
    <property type="match status" value="1"/>
</dbReference>
<evidence type="ECO:0000256" key="3">
    <source>
        <dbReference type="ARBA" id="ARBA00023295"/>
    </source>
</evidence>
<accession>A0A2U2B8J5</accession>
<keyword evidence="2 4" id="KW-0378">Hydrolase</keyword>
<dbReference type="Proteomes" id="UP000244956">
    <property type="component" value="Unassembled WGS sequence"/>
</dbReference>
<dbReference type="InterPro" id="IPR022790">
    <property type="entry name" value="GH26_dom"/>
</dbReference>
<reference evidence="7 8" key="1">
    <citation type="submission" date="2018-05" db="EMBL/GenBank/DDBJ databases">
        <title>Marinilabilia rubrum sp. nov., isolated from saltern sediment.</title>
        <authorList>
            <person name="Zhang R."/>
        </authorList>
    </citation>
    <scope>NUCLEOTIDE SEQUENCE [LARGE SCALE GENOMIC DNA]</scope>
    <source>
        <strain evidence="7 8">WTE16</strain>
    </source>
</reference>
<feature type="chain" id="PRO_5015625320" description="GH26 domain-containing protein" evidence="5">
    <location>
        <begin position="25"/>
        <end position="561"/>
    </location>
</feature>
<evidence type="ECO:0000256" key="5">
    <source>
        <dbReference type="SAM" id="SignalP"/>
    </source>
</evidence>
<name>A0A2U2B8J5_9BACT</name>
<keyword evidence="3 4" id="KW-0326">Glycosidase</keyword>
<dbReference type="SMART" id="SM00089">
    <property type="entry name" value="PKD"/>
    <property type="match status" value="1"/>
</dbReference>
<dbReference type="InterPro" id="IPR022409">
    <property type="entry name" value="PKD/Chitinase_dom"/>
</dbReference>
<evidence type="ECO:0000256" key="4">
    <source>
        <dbReference type="PROSITE-ProRule" id="PRU01100"/>
    </source>
</evidence>
<evidence type="ECO:0000259" key="6">
    <source>
        <dbReference type="PROSITE" id="PS51764"/>
    </source>
</evidence>
<dbReference type="PANTHER" id="PTHR40079">
    <property type="entry name" value="MANNAN ENDO-1,4-BETA-MANNOSIDASE E-RELATED"/>
    <property type="match status" value="1"/>
</dbReference>
<dbReference type="InterPro" id="IPR017853">
    <property type="entry name" value="GH"/>
</dbReference>
<organism evidence="7 8">
    <name type="scientific">Marinilabilia rubra</name>
    <dbReference type="NCBI Taxonomy" id="2162893"/>
    <lineage>
        <taxon>Bacteria</taxon>
        <taxon>Pseudomonadati</taxon>
        <taxon>Bacteroidota</taxon>
        <taxon>Bacteroidia</taxon>
        <taxon>Marinilabiliales</taxon>
        <taxon>Marinilabiliaceae</taxon>
        <taxon>Marinilabilia</taxon>
    </lineage>
</organism>
<feature type="domain" description="GH26" evidence="6">
    <location>
        <begin position="223"/>
        <end position="550"/>
    </location>
</feature>